<organism evidence="2 3">
    <name type="scientific">Propithecus coquereli</name>
    <name type="common">Coquerel's sifaka</name>
    <name type="synonym">Propithecus verreauxi coquereli</name>
    <dbReference type="NCBI Taxonomy" id="379532"/>
    <lineage>
        <taxon>Eukaryota</taxon>
        <taxon>Metazoa</taxon>
        <taxon>Chordata</taxon>
        <taxon>Craniata</taxon>
        <taxon>Vertebrata</taxon>
        <taxon>Euteleostomi</taxon>
        <taxon>Mammalia</taxon>
        <taxon>Eutheria</taxon>
        <taxon>Euarchontoglires</taxon>
        <taxon>Primates</taxon>
        <taxon>Strepsirrhini</taxon>
        <taxon>Lemuriformes</taxon>
        <taxon>Indriidae</taxon>
        <taxon>Propithecus</taxon>
    </lineage>
</organism>
<name>A0A2K6G7N2_PROCO</name>
<evidence type="ECO:0000256" key="1">
    <source>
        <dbReference type="SAM" id="MobiDB-lite"/>
    </source>
</evidence>
<gene>
    <name evidence="2" type="primary">TP53TG5</name>
</gene>
<dbReference type="OMA" id="GWRSRSQ"/>
<dbReference type="PANTHER" id="PTHR15562">
    <property type="entry name" value="TP53-TARGET GENE 5 PROTEIN"/>
    <property type="match status" value="1"/>
</dbReference>
<evidence type="ECO:0000313" key="2">
    <source>
        <dbReference type="Ensembl" id="ENSPCOP00000022244.1"/>
    </source>
</evidence>
<accession>A0A2K6G7N2</accession>
<feature type="compositionally biased region" description="Basic residues" evidence="1">
    <location>
        <begin position="1"/>
        <end position="13"/>
    </location>
</feature>
<reference evidence="2" key="2">
    <citation type="submission" date="2025-09" db="UniProtKB">
        <authorList>
            <consortium name="Ensembl"/>
        </authorList>
    </citation>
    <scope>IDENTIFICATION</scope>
</reference>
<feature type="region of interest" description="Disordered" evidence="1">
    <location>
        <begin position="1"/>
        <end position="25"/>
    </location>
</feature>
<evidence type="ECO:0000313" key="3">
    <source>
        <dbReference type="Proteomes" id="UP000233160"/>
    </source>
</evidence>
<dbReference type="AlphaFoldDB" id="A0A2K6G7N2"/>
<dbReference type="Proteomes" id="UP000233160">
    <property type="component" value="Unassembled WGS sequence"/>
</dbReference>
<dbReference type="InterPro" id="IPR029290">
    <property type="entry name" value="TP53TG5"/>
</dbReference>
<protein>
    <submittedName>
        <fullName evidence="2">TP53 target 5</fullName>
    </submittedName>
</protein>
<dbReference type="PANTHER" id="PTHR15562:SF0">
    <property type="entry name" value="TP53-TARGET GENE 5 PROTEIN"/>
    <property type="match status" value="1"/>
</dbReference>
<proteinExistence type="predicted"/>
<dbReference type="GO" id="GO:0005730">
    <property type="term" value="C:nucleolus"/>
    <property type="evidence" value="ECO:0007669"/>
    <property type="project" value="Ensembl"/>
</dbReference>
<dbReference type="Pfam" id="PF15331">
    <property type="entry name" value="TP53IP5"/>
    <property type="match status" value="1"/>
</dbReference>
<dbReference type="GO" id="GO:0005694">
    <property type="term" value="C:chromosome"/>
    <property type="evidence" value="ECO:0007669"/>
    <property type="project" value="Ensembl"/>
</dbReference>
<dbReference type="Ensembl" id="ENSPCOT00000032916.1">
    <property type="protein sequence ID" value="ENSPCOP00000022244.1"/>
    <property type="gene ID" value="ENSPCOG00000023205.1"/>
</dbReference>
<dbReference type="GeneTree" id="ENSGT00390000017387"/>
<sequence length="281" mass="32432">MSPSAKKRPKKSMVSKIQDEEPQDKIRQPVSKGIEWNRLRRVIKNLSLLKLLKSSNRRIQDLHKLAKRCWNSLLRVPKMLDITSGENNVYNKVKQNHEEFQETRCPKTPELKSRKLESIGEPKETNPKEWKPTILSRMRNEAKGSPAAVLWKEQVDSEVPSTSRGLNTGARRRQLLAEDPQIIFLKNPHHRTPMGDMKQLDVADQWIWFEGLPTRVHIPAPRVMCRSSALRWVKRCCTRFCSASLELPMYRPYKVGVTTPLPGQGEMQAQRVGLGNLRVCK</sequence>
<reference evidence="2" key="1">
    <citation type="submission" date="2025-08" db="UniProtKB">
        <authorList>
            <consortium name="Ensembl"/>
        </authorList>
    </citation>
    <scope>IDENTIFICATION</scope>
</reference>
<keyword evidence="3" id="KW-1185">Reference proteome</keyword>
<dbReference type="STRING" id="379532.ENSPCOP00000022244"/>